<organism evidence="2 3">
    <name type="scientific">Streptomyces durbertensis</name>
    <dbReference type="NCBI Taxonomy" id="2448886"/>
    <lineage>
        <taxon>Bacteria</taxon>
        <taxon>Bacillati</taxon>
        <taxon>Actinomycetota</taxon>
        <taxon>Actinomycetes</taxon>
        <taxon>Kitasatosporales</taxon>
        <taxon>Streptomycetaceae</taxon>
        <taxon>Streptomyces</taxon>
    </lineage>
</organism>
<dbReference type="Proteomes" id="UP000766698">
    <property type="component" value="Unassembled WGS sequence"/>
</dbReference>
<feature type="compositionally biased region" description="Basic residues" evidence="1">
    <location>
        <begin position="21"/>
        <end position="30"/>
    </location>
</feature>
<gene>
    <name evidence="2" type="ORF">GL263_17485</name>
</gene>
<proteinExistence type="predicted"/>
<feature type="compositionally biased region" description="Basic and acidic residues" evidence="1">
    <location>
        <begin position="1"/>
        <end position="10"/>
    </location>
</feature>
<dbReference type="Gene3D" id="3.90.180.10">
    <property type="entry name" value="Medium-chain alcohol dehydrogenases, catalytic domain"/>
    <property type="match status" value="1"/>
</dbReference>
<accession>A0ABR6EJ27</accession>
<evidence type="ECO:0000256" key="1">
    <source>
        <dbReference type="SAM" id="MobiDB-lite"/>
    </source>
</evidence>
<dbReference type="Gene3D" id="3.40.50.720">
    <property type="entry name" value="NAD(P)-binding Rossmann-like Domain"/>
    <property type="match status" value="1"/>
</dbReference>
<evidence type="ECO:0000313" key="2">
    <source>
        <dbReference type="EMBL" id="MBB1245347.1"/>
    </source>
</evidence>
<sequence>MAEHDHRDRQGPQQIDVPVPFRRRQLHRSPHLTQHQTTTPVATAARPFPDGTRAKLPERAQSGREARSARQTASGRLTDRLDVTDGFDNAVEAFLGMLRGENTGKAVVRLP</sequence>
<protein>
    <submittedName>
        <fullName evidence="2">Uncharacterized protein</fullName>
    </submittedName>
</protein>
<dbReference type="EMBL" id="WMLF01000268">
    <property type="protein sequence ID" value="MBB1245347.1"/>
    <property type="molecule type" value="Genomic_DNA"/>
</dbReference>
<name>A0ABR6EJ27_9ACTN</name>
<keyword evidence="3" id="KW-1185">Reference proteome</keyword>
<comment type="caution">
    <text evidence="2">The sequence shown here is derived from an EMBL/GenBank/DDBJ whole genome shotgun (WGS) entry which is preliminary data.</text>
</comment>
<reference evidence="3" key="1">
    <citation type="journal article" date="2020" name="Syst. Appl. Microbiol.">
        <title>Streptomyces alkaliterrae sp. nov., isolated from an alkaline soil, and emended descriptions of Streptomyces alkaliphilus, Streptomyces calidiresistens and Streptomyces durbertensis.</title>
        <authorList>
            <person name="Swiecimska M."/>
            <person name="Golinska P."/>
            <person name="Nouioui I."/>
            <person name="Wypij M."/>
            <person name="Rai M."/>
            <person name="Sangal V."/>
            <person name="Goodfellow M."/>
        </authorList>
    </citation>
    <scope>NUCLEOTIDE SEQUENCE [LARGE SCALE GENOMIC DNA]</scope>
    <source>
        <strain evidence="3">DSM 104538</strain>
    </source>
</reference>
<feature type="compositionally biased region" description="Basic and acidic residues" evidence="1">
    <location>
        <begin position="52"/>
        <end position="68"/>
    </location>
</feature>
<feature type="region of interest" description="Disordered" evidence="1">
    <location>
        <begin position="1"/>
        <end position="80"/>
    </location>
</feature>
<evidence type="ECO:0000313" key="3">
    <source>
        <dbReference type="Proteomes" id="UP000766698"/>
    </source>
</evidence>
<feature type="compositionally biased region" description="Polar residues" evidence="1">
    <location>
        <begin position="31"/>
        <end position="41"/>
    </location>
</feature>